<dbReference type="OrthoDB" id="9806956at2"/>
<evidence type="ECO:0000256" key="6">
    <source>
        <dbReference type="ARBA" id="ARBA00023235"/>
    </source>
</evidence>
<reference evidence="12 13" key="1">
    <citation type="submission" date="2015-06" db="EMBL/GenBank/DDBJ databases">
        <title>Genome sequence of the organohalide-respiring Dehalogenimonas alkenigignens type strain (IP3-3T).</title>
        <authorList>
            <person name="Key T.A."/>
            <person name="Richmond D.P."/>
            <person name="Bowman K.S."/>
            <person name="Cho Y.-J."/>
            <person name="Chun J."/>
            <person name="da Costa M.S."/>
            <person name="Rainey F.A."/>
            <person name="Moe W.M."/>
        </authorList>
    </citation>
    <scope>NUCLEOTIDE SEQUENCE [LARGE SCALE GENOMIC DNA]</scope>
    <source>
        <strain evidence="12 13">IP3-3</strain>
    </source>
</reference>
<dbReference type="Gene3D" id="3.30.310.50">
    <property type="entry name" value="Alpha-D-phosphohexomutase, C-terminal domain"/>
    <property type="match status" value="1"/>
</dbReference>
<dbReference type="Pfam" id="PF00408">
    <property type="entry name" value="PGM_PMM_IV"/>
    <property type="match status" value="1"/>
</dbReference>
<dbReference type="EMBL" id="LFDV01000002">
    <property type="protein sequence ID" value="KTB47451.1"/>
    <property type="molecule type" value="Genomic_DNA"/>
</dbReference>
<feature type="domain" description="Alpha-D-phosphohexomutase alpha/beta/alpha" evidence="9">
    <location>
        <begin position="9"/>
        <end position="140"/>
    </location>
</feature>
<comment type="cofactor">
    <cofactor evidence="1">
        <name>Mg(2+)</name>
        <dbReference type="ChEBI" id="CHEBI:18420"/>
    </cofactor>
</comment>
<keyword evidence="3" id="KW-0597">Phosphoprotein</keyword>
<evidence type="ECO:0000259" key="10">
    <source>
        <dbReference type="Pfam" id="PF02879"/>
    </source>
</evidence>
<dbReference type="GO" id="GO:0006166">
    <property type="term" value="P:purine ribonucleoside salvage"/>
    <property type="evidence" value="ECO:0007669"/>
    <property type="project" value="TreeGrafter"/>
</dbReference>
<feature type="domain" description="Alpha-D-phosphohexomutase alpha/beta/alpha" evidence="10">
    <location>
        <begin position="171"/>
        <end position="271"/>
    </location>
</feature>
<dbReference type="Pfam" id="PF02880">
    <property type="entry name" value="PGM_PMM_III"/>
    <property type="match status" value="1"/>
</dbReference>
<dbReference type="PRINTS" id="PR00509">
    <property type="entry name" value="PGMPMM"/>
</dbReference>
<evidence type="ECO:0000313" key="12">
    <source>
        <dbReference type="EMBL" id="KTB47451.1"/>
    </source>
</evidence>
<dbReference type="InterPro" id="IPR005845">
    <property type="entry name" value="A-D-PHexomutase_a/b/a-II"/>
</dbReference>
<dbReference type="PANTHER" id="PTHR45745:SF1">
    <property type="entry name" value="PHOSPHOGLUCOMUTASE 2B-RELATED"/>
    <property type="match status" value="1"/>
</dbReference>
<dbReference type="STRING" id="1217799.DEALK_02960"/>
<dbReference type="PANTHER" id="PTHR45745">
    <property type="entry name" value="PHOSPHOMANNOMUTASE 45A"/>
    <property type="match status" value="1"/>
</dbReference>
<dbReference type="RefSeq" id="WP_065128663.1">
    <property type="nucleotide sequence ID" value="NZ_KQ758903.1"/>
</dbReference>
<comment type="similarity">
    <text evidence="2 7">Belongs to the phosphohexose mutase family.</text>
</comment>
<evidence type="ECO:0000256" key="4">
    <source>
        <dbReference type="ARBA" id="ARBA00022723"/>
    </source>
</evidence>
<evidence type="ECO:0000256" key="7">
    <source>
        <dbReference type="RuleBase" id="RU004326"/>
    </source>
</evidence>
<dbReference type="InterPro" id="IPR005844">
    <property type="entry name" value="A-D-PHexomutase_a/b/a-I"/>
</dbReference>
<keyword evidence="13" id="KW-1185">Reference proteome</keyword>
<protein>
    <submittedName>
        <fullName evidence="12">Phosphomannomutase</fullName>
    </submittedName>
</protein>
<dbReference type="SUPFAM" id="SSF53738">
    <property type="entry name" value="Phosphoglucomutase, first 3 domains"/>
    <property type="match status" value="2"/>
</dbReference>
<evidence type="ECO:0000256" key="3">
    <source>
        <dbReference type="ARBA" id="ARBA00022553"/>
    </source>
</evidence>
<evidence type="ECO:0000259" key="9">
    <source>
        <dbReference type="Pfam" id="PF02878"/>
    </source>
</evidence>
<dbReference type="InterPro" id="IPR036900">
    <property type="entry name" value="A-D-PHexomutase_C_sf"/>
</dbReference>
<dbReference type="Proteomes" id="UP000053947">
    <property type="component" value="Unassembled WGS sequence"/>
</dbReference>
<evidence type="ECO:0000256" key="2">
    <source>
        <dbReference type="ARBA" id="ARBA00010231"/>
    </source>
</evidence>
<sequence length="478" mass="51884">MTNNPAAAIKFGTDGWRGLIARDFTFDNVAICASAYARYLKESGFGKRGIVIGYDTRFLSEAFAKEAALVICAAGIKVTLSCRAVPTPIVSWSVLNAKAGGGVVITASHNPGIWNGFKIKSETGSSAPTETITRVEKHLKAFIDSAETPKKMTEDDAGKAGLLVVADLVPPYLEHLGKLVNLNALQKTKFKIVVDSMHGAGAGLFRDLLGDGYDLIEIKGEPNPAFPGMHQPEPIDINLKELEARVVAEGADVGIATDGDADRIGIVDENGVFVTQLQVMSLLALYFLDTRAERGALVKTITTSSMLNDLGKLYGVPVFETPVGFKYIAPIMERENAVLGGEESGGYGFRNHVLERDAMAAGLYFLDFMAHTGKNPAELLQWLYSKVGKHDYHRIDVQFDGEERTAVIARLEAANPAEIDGRKVTRDTVDGFRFTFPDGAWLLFRASGTEPLLRIYAEADSPERVDRLLKIGRQMAGV</sequence>
<proteinExistence type="inferred from homology"/>
<dbReference type="GO" id="GO:0008973">
    <property type="term" value="F:phosphopentomutase activity"/>
    <property type="evidence" value="ECO:0007669"/>
    <property type="project" value="TreeGrafter"/>
</dbReference>
<dbReference type="InterPro" id="IPR016066">
    <property type="entry name" value="A-D-PHexomutase_CS"/>
</dbReference>
<evidence type="ECO:0000259" key="8">
    <source>
        <dbReference type="Pfam" id="PF00408"/>
    </source>
</evidence>
<accession>A0A0W0GFX0</accession>
<evidence type="ECO:0000259" key="11">
    <source>
        <dbReference type="Pfam" id="PF02880"/>
    </source>
</evidence>
<feature type="domain" description="Alpha-D-phosphohexomutase alpha/beta/alpha" evidence="11">
    <location>
        <begin position="278"/>
        <end position="385"/>
    </location>
</feature>
<name>A0A0W0GFX0_9CHLR</name>
<dbReference type="PROSITE" id="PS00710">
    <property type="entry name" value="PGM_PMM"/>
    <property type="match status" value="1"/>
</dbReference>
<organism evidence="12 13">
    <name type="scientific">Dehalogenimonas alkenigignens</name>
    <dbReference type="NCBI Taxonomy" id="1217799"/>
    <lineage>
        <taxon>Bacteria</taxon>
        <taxon>Bacillati</taxon>
        <taxon>Chloroflexota</taxon>
        <taxon>Dehalococcoidia</taxon>
        <taxon>Dehalococcoidales</taxon>
        <taxon>Dehalococcoidaceae</taxon>
        <taxon>Dehalogenimonas</taxon>
    </lineage>
</organism>
<dbReference type="Pfam" id="PF02878">
    <property type="entry name" value="PGM_PMM_I"/>
    <property type="match status" value="1"/>
</dbReference>
<dbReference type="InterPro" id="IPR005846">
    <property type="entry name" value="A-D-PHexomutase_a/b/a-III"/>
</dbReference>
<keyword evidence="6" id="KW-0413">Isomerase</keyword>
<keyword evidence="5 7" id="KW-0460">Magnesium</keyword>
<keyword evidence="4 7" id="KW-0479">Metal-binding</keyword>
<dbReference type="GO" id="GO:0000287">
    <property type="term" value="F:magnesium ion binding"/>
    <property type="evidence" value="ECO:0007669"/>
    <property type="project" value="InterPro"/>
</dbReference>
<dbReference type="InterPro" id="IPR016055">
    <property type="entry name" value="A-D-PHexomutase_a/b/a-I/II/III"/>
</dbReference>
<comment type="caution">
    <text evidence="12">The sequence shown here is derived from an EMBL/GenBank/DDBJ whole genome shotgun (WGS) entry which is preliminary data.</text>
</comment>
<dbReference type="AlphaFoldDB" id="A0A0W0GFX0"/>
<dbReference type="Gene3D" id="3.40.120.10">
    <property type="entry name" value="Alpha-D-Glucose-1,6-Bisphosphate, subunit A, domain 3"/>
    <property type="match status" value="3"/>
</dbReference>
<dbReference type="Pfam" id="PF02879">
    <property type="entry name" value="PGM_PMM_II"/>
    <property type="match status" value="1"/>
</dbReference>
<gene>
    <name evidence="12" type="ORF">DEALK_02960</name>
</gene>
<dbReference type="InterPro" id="IPR005843">
    <property type="entry name" value="A-D-PHexomutase_C"/>
</dbReference>
<dbReference type="SUPFAM" id="SSF55957">
    <property type="entry name" value="Phosphoglucomutase, C-terminal domain"/>
    <property type="match status" value="1"/>
</dbReference>
<dbReference type="PATRIC" id="fig|1217799.6.peg.308"/>
<evidence type="ECO:0000256" key="1">
    <source>
        <dbReference type="ARBA" id="ARBA00001946"/>
    </source>
</evidence>
<evidence type="ECO:0000256" key="5">
    <source>
        <dbReference type="ARBA" id="ARBA00022842"/>
    </source>
</evidence>
<feature type="domain" description="Alpha-D-phosphohexomutase C-terminal" evidence="8">
    <location>
        <begin position="415"/>
        <end position="468"/>
    </location>
</feature>
<dbReference type="CDD" id="cd05800">
    <property type="entry name" value="PGM_like2"/>
    <property type="match status" value="1"/>
</dbReference>
<dbReference type="InterPro" id="IPR005841">
    <property type="entry name" value="Alpha-D-phosphohexomutase_SF"/>
</dbReference>
<dbReference type="GO" id="GO:0005975">
    <property type="term" value="P:carbohydrate metabolic process"/>
    <property type="evidence" value="ECO:0007669"/>
    <property type="project" value="InterPro"/>
</dbReference>
<evidence type="ECO:0000313" key="13">
    <source>
        <dbReference type="Proteomes" id="UP000053947"/>
    </source>
</evidence>